<dbReference type="PRINTS" id="PR00115">
    <property type="entry name" value="F16BPHPHTASE"/>
</dbReference>
<comment type="subunit">
    <text evidence="9">Homotetramer.</text>
</comment>
<keyword evidence="5 9" id="KW-0479">Metal-binding</keyword>
<keyword evidence="4 9" id="KW-0963">Cytoplasm</keyword>
<evidence type="ECO:0000256" key="2">
    <source>
        <dbReference type="ARBA" id="ARBA00005215"/>
    </source>
</evidence>
<keyword evidence="14" id="KW-1185">Reference proteome</keyword>
<feature type="domain" description="Fructose-1-6-bisphosphatase class 1 C-terminal" evidence="12">
    <location>
        <begin position="202"/>
        <end position="333"/>
    </location>
</feature>
<accession>A0ABS9Z8I0</accession>
<organism evidence="13 14">
    <name type="scientific">Candidatus Rhodoblastus alkanivorans</name>
    <dbReference type="NCBI Taxonomy" id="2954117"/>
    <lineage>
        <taxon>Bacteria</taxon>
        <taxon>Pseudomonadati</taxon>
        <taxon>Pseudomonadota</taxon>
        <taxon>Alphaproteobacteria</taxon>
        <taxon>Hyphomicrobiales</taxon>
        <taxon>Rhodoblastaceae</taxon>
        <taxon>Rhodoblastus</taxon>
    </lineage>
</organism>
<evidence type="ECO:0000256" key="4">
    <source>
        <dbReference type="ARBA" id="ARBA00022490"/>
    </source>
</evidence>
<dbReference type="RefSeq" id="WP_243067607.1">
    <property type="nucleotide sequence ID" value="NZ_JAIVFK010000027.1"/>
</dbReference>
<dbReference type="EC" id="3.1.3.11" evidence="9"/>
<keyword evidence="8 9" id="KW-0119">Carbohydrate metabolism</keyword>
<reference evidence="13" key="1">
    <citation type="journal article" date="2022" name="ISME J.">
        <title>Identification of active gaseous-alkane degraders at natural gas seeps.</title>
        <authorList>
            <person name="Farhan Ul Haque M."/>
            <person name="Hernandez M."/>
            <person name="Crombie A.T."/>
            <person name="Murrell J.C."/>
        </authorList>
    </citation>
    <scope>NUCLEOTIDE SEQUENCE</scope>
    <source>
        <strain evidence="13">PC2</strain>
    </source>
</reference>
<feature type="binding site" evidence="9">
    <location>
        <position position="283"/>
    </location>
    <ligand>
        <name>Mg(2+)</name>
        <dbReference type="ChEBI" id="CHEBI:18420"/>
        <label>2</label>
    </ligand>
</feature>
<feature type="binding site" evidence="9">
    <location>
        <position position="122"/>
    </location>
    <ligand>
        <name>Mg(2+)</name>
        <dbReference type="ChEBI" id="CHEBI:18420"/>
        <label>2</label>
    </ligand>
</feature>
<evidence type="ECO:0000256" key="10">
    <source>
        <dbReference type="RuleBase" id="RU000508"/>
    </source>
</evidence>
<dbReference type="EMBL" id="JAIVFP010000001">
    <property type="protein sequence ID" value="MCI4683670.1"/>
    <property type="molecule type" value="Genomic_DNA"/>
</dbReference>
<feature type="binding site" evidence="9">
    <location>
        <position position="100"/>
    </location>
    <ligand>
        <name>Mg(2+)</name>
        <dbReference type="ChEBI" id="CHEBI:18420"/>
        <label>1</label>
    </ligand>
</feature>
<comment type="caution">
    <text evidence="9">Lacks conserved residue(s) required for the propagation of feature annotation.</text>
</comment>
<protein>
    <recommendedName>
        <fullName evidence="9">Fructose-1,6-bisphosphatase class 1</fullName>
        <shortName evidence="9">FBPase class 1</shortName>
        <ecNumber evidence="9">3.1.3.11</ecNumber>
    </recommendedName>
    <alternativeName>
        <fullName evidence="9">D-fructose-1,6-bisphosphate 1-phosphohydrolase class 1</fullName>
    </alternativeName>
</protein>
<evidence type="ECO:0000256" key="6">
    <source>
        <dbReference type="ARBA" id="ARBA00022801"/>
    </source>
</evidence>
<feature type="domain" description="Fructose-1-6-bisphosphatase class I N-terminal" evidence="11">
    <location>
        <begin position="63"/>
        <end position="196"/>
    </location>
</feature>
<proteinExistence type="inferred from homology"/>
<evidence type="ECO:0000256" key="1">
    <source>
        <dbReference type="ARBA" id="ARBA00001273"/>
    </source>
</evidence>
<dbReference type="PROSITE" id="PS00124">
    <property type="entry name" value="FBPASE"/>
    <property type="match status" value="1"/>
</dbReference>
<name>A0ABS9Z8I0_9HYPH</name>
<dbReference type="Pfam" id="PF00316">
    <property type="entry name" value="FBPase"/>
    <property type="match status" value="1"/>
</dbReference>
<dbReference type="Gene3D" id="3.30.540.10">
    <property type="entry name" value="Fructose-1,6-Bisphosphatase, subunit A, domain 1"/>
    <property type="match status" value="1"/>
</dbReference>
<feature type="binding site" evidence="9">
    <location>
        <position position="211"/>
    </location>
    <ligand>
        <name>substrate</name>
    </ligand>
</feature>
<dbReference type="GO" id="GO:0042132">
    <property type="term" value="F:fructose 1,6-bisphosphate 1-phosphatase activity"/>
    <property type="evidence" value="ECO:0007669"/>
    <property type="project" value="UniProtKB-EC"/>
</dbReference>
<comment type="cofactor">
    <cofactor evidence="9">
        <name>Mg(2+)</name>
        <dbReference type="ChEBI" id="CHEBI:18420"/>
    </cofactor>
    <text evidence="9">Binds 2 magnesium ions per subunit.</text>
</comment>
<dbReference type="PIRSF" id="PIRSF500210">
    <property type="entry name" value="FBPtase"/>
    <property type="match status" value="1"/>
</dbReference>
<dbReference type="InterPro" id="IPR020548">
    <property type="entry name" value="Fructose_bisphosphatase_AS"/>
</dbReference>
<dbReference type="Pfam" id="PF18913">
    <property type="entry name" value="FBPase_C"/>
    <property type="match status" value="1"/>
</dbReference>
<feature type="binding site" evidence="9">
    <location>
        <begin position="122"/>
        <end position="125"/>
    </location>
    <ligand>
        <name>substrate</name>
    </ligand>
</feature>
<evidence type="ECO:0000313" key="14">
    <source>
        <dbReference type="Proteomes" id="UP001139104"/>
    </source>
</evidence>
<keyword evidence="7 9" id="KW-0460">Magnesium</keyword>
<dbReference type="Gene3D" id="3.40.190.80">
    <property type="match status" value="1"/>
</dbReference>
<dbReference type="HAMAP" id="MF_01855">
    <property type="entry name" value="FBPase_class1"/>
    <property type="match status" value="1"/>
</dbReference>
<evidence type="ECO:0000256" key="9">
    <source>
        <dbReference type="HAMAP-Rule" id="MF_01855"/>
    </source>
</evidence>
<comment type="pathway">
    <text evidence="2">Carbohydrate biosynthesis; Calvin cycle.</text>
</comment>
<sequence length="355" mass="38147">MTTIESPAVSAGGESLDAFLTTWAAAGEGRDNLARTIAGMAQAGIALSQIIAGGPLNGALGSEVGGQNADGDKQRQLDVIADGLIIDALRKTPTAYYASEEEEAILTLDPAGEYAVACDPLDGSSNIDCNMPIATIFGVFRATPGDATASFFRKGEEQVAAGYVIYGPQTGLLLTLGEGVAHFTLDPATHRFILVSRNVRIAPSTREYAINASNYRHWPDPIRAFIDDCVEGEGGPHGKDFNMRWLACMIGDAHRIFSRGGVFLYPGDDRPGYQRGRLRLLYEAFPVAMLVEQAGGGATDGVERILSKKLDKLHQRTPLVFGSIEKVARIASYFSDAHFERAHSPLFGERGLFHN</sequence>
<evidence type="ECO:0000259" key="11">
    <source>
        <dbReference type="Pfam" id="PF00316"/>
    </source>
</evidence>
<comment type="catalytic activity">
    <reaction evidence="1 9">
        <text>beta-D-fructose 1,6-bisphosphate + H2O = beta-D-fructose 6-phosphate + phosphate</text>
        <dbReference type="Rhea" id="RHEA:11064"/>
        <dbReference type="ChEBI" id="CHEBI:15377"/>
        <dbReference type="ChEBI" id="CHEBI:32966"/>
        <dbReference type="ChEBI" id="CHEBI:43474"/>
        <dbReference type="ChEBI" id="CHEBI:57634"/>
        <dbReference type="EC" id="3.1.3.11"/>
    </reaction>
</comment>
<evidence type="ECO:0000256" key="7">
    <source>
        <dbReference type="ARBA" id="ARBA00022842"/>
    </source>
</evidence>
<feature type="binding site" evidence="9">
    <location>
        <position position="119"/>
    </location>
    <ligand>
        <name>Mg(2+)</name>
        <dbReference type="ChEBI" id="CHEBI:18420"/>
        <label>1</label>
    </ligand>
</feature>
<evidence type="ECO:0000259" key="12">
    <source>
        <dbReference type="Pfam" id="PF18913"/>
    </source>
</evidence>
<comment type="caution">
    <text evidence="13">The sequence shown here is derived from an EMBL/GenBank/DDBJ whole genome shotgun (WGS) entry which is preliminary data.</text>
</comment>
<feature type="binding site" evidence="9">
    <location>
        <position position="121"/>
    </location>
    <ligand>
        <name>Mg(2+)</name>
        <dbReference type="ChEBI" id="CHEBI:18420"/>
        <label>1</label>
    </ligand>
</feature>
<dbReference type="InterPro" id="IPR000146">
    <property type="entry name" value="FBPase_class-1"/>
</dbReference>
<evidence type="ECO:0000256" key="8">
    <source>
        <dbReference type="ARBA" id="ARBA00023277"/>
    </source>
</evidence>
<feature type="binding site" evidence="9">
    <location>
        <position position="119"/>
    </location>
    <ligand>
        <name>Mg(2+)</name>
        <dbReference type="ChEBI" id="CHEBI:18420"/>
        <label>2</label>
    </ligand>
</feature>
<dbReference type="InterPro" id="IPR033391">
    <property type="entry name" value="FBPase_N"/>
</dbReference>
<dbReference type="CDD" id="cd00354">
    <property type="entry name" value="FBPase"/>
    <property type="match status" value="1"/>
</dbReference>
<dbReference type="NCBIfam" id="NF006780">
    <property type="entry name" value="PRK09293.1-4"/>
    <property type="match status" value="1"/>
</dbReference>
<dbReference type="PANTHER" id="PTHR11556">
    <property type="entry name" value="FRUCTOSE-1,6-BISPHOSPHATASE-RELATED"/>
    <property type="match status" value="1"/>
</dbReference>
<evidence type="ECO:0000256" key="5">
    <source>
        <dbReference type="ARBA" id="ARBA00022723"/>
    </source>
</evidence>
<evidence type="ECO:0000313" key="13">
    <source>
        <dbReference type="EMBL" id="MCI4683670.1"/>
    </source>
</evidence>
<dbReference type="InterPro" id="IPR028343">
    <property type="entry name" value="FBPtase"/>
</dbReference>
<dbReference type="SUPFAM" id="SSF56655">
    <property type="entry name" value="Carbohydrate phosphatase"/>
    <property type="match status" value="1"/>
</dbReference>
<comment type="subcellular location">
    <subcellularLocation>
        <location evidence="9">Cytoplasm</location>
    </subcellularLocation>
</comment>
<keyword evidence="6 9" id="KW-0378">Hydrolase</keyword>
<dbReference type="InterPro" id="IPR044015">
    <property type="entry name" value="FBPase_C_dom"/>
</dbReference>
<evidence type="ECO:0000256" key="3">
    <source>
        <dbReference type="ARBA" id="ARBA00010941"/>
    </source>
</evidence>
<dbReference type="PIRSF" id="PIRSF000904">
    <property type="entry name" value="FBPtase_SBPase"/>
    <property type="match status" value="1"/>
</dbReference>
<dbReference type="Proteomes" id="UP001139104">
    <property type="component" value="Unassembled WGS sequence"/>
</dbReference>
<dbReference type="NCBIfam" id="NF006779">
    <property type="entry name" value="PRK09293.1-3"/>
    <property type="match status" value="1"/>
</dbReference>
<comment type="similarity">
    <text evidence="3 9 10">Belongs to the FBPase class 1 family.</text>
</comment>
<dbReference type="PANTHER" id="PTHR11556:SF35">
    <property type="entry name" value="SEDOHEPTULOSE-1,7-BISPHOSPHATASE, CHLOROPLASTIC"/>
    <property type="match status" value="1"/>
</dbReference>
<gene>
    <name evidence="9" type="primary">fbp</name>
    <name evidence="13" type="ORF">K2U94_12980</name>
</gene>